<keyword evidence="5" id="KW-0418">Kinase</keyword>
<dbReference type="SUPFAM" id="SSF47384">
    <property type="entry name" value="Homodimeric domain of signal transducing histidine kinase"/>
    <property type="match status" value="1"/>
</dbReference>
<dbReference type="SMART" id="SM00387">
    <property type="entry name" value="HATPase_c"/>
    <property type="match status" value="1"/>
</dbReference>
<comment type="caution">
    <text evidence="8">The sequence shown here is derived from an EMBL/GenBank/DDBJ whole genome shotgun (WGS) entry which is preliminary data.</text>
</comment>
<evidence type="ECO:0000259" key="7">
    <source>
        <dbReference type="PROSITE" id="PS50109"/>
    </source>
</evidence>
<dbReference type="CDD" id="cd00082">
    <property type="entry name" value="HisKA"/>
    <property type="match status" value="1"/>
</dbReference>
<dbReference type="Gene3D" id="3.30.450.40">
    <property type="match status" value="2"/>
</dbReference>
<dbReference type="FunFam" id="3.30.565.10:FF:000006">
    <property type="entry name" value="Sensor histidine kinase WalK"/>
    <property type="match status" value="1"/>
</dbReference>
<dbReference type="InterPro" id="IPR036097">
    <property type="entry name" value="HisK_dim/P_sf"/>
</dbReference>
<keyword evidence="4" id="KW-0808">Transferase</keyword>
<dbReference type="Pfam" id="PF00512">
    <property type="entry name" value="HisKA"/>
    <property type="match status" value="1"/>
</dbReference>
<dbReference type="Pfam" id="PF01590">
    <property type="entry name" value="GAF"/>
    <property type="match status" value="2"/>
</dbReference>
<evidence type="ECO:0000256" key="4">
    <source>
        <dbReference type="ARBA" id="ARBA00022679"/>
    </source>
</evidence>
<keyword evidence="3" id="KW-0597">Phosphoprotein</keyword>
<dbReference type="PANTHER" id="PTHR43711:SF1">
    <property type="entry name" value="HISTIDINE KINASE 1"/>
    <property type="match status" value="1"/>
</dbReference>
<dbReference type="Gene3D" id="3.30.565.10">
    <property type="entry name" value="Histidine kinase-like ATPase, C-terminal domain"/>
    <property type="match status" value="1"/>
</dbReference>
<dbReference type="SUPFAM" id="SSF55781">
    <property type="entry name" value="GAF domain-like"/>
    <property type="match status" value="2"/>
</dbReference>
<dbReference type="EMBL" id="ANAH02000004">
    <property type="protein sequence ID" value="EPX63848.1"/>
    <property type="molecule type" value="Genomic_DNA"/>
</dbReference>
<sequence>MEFRAGGVGMQVPQDNFMTVMDRMSHALEQPVGAPSASGLLRELVRSAADAVLVAQVQEEAASLRLRVLAEAGGLLSGPLEWEEAVAAVAQLVVGGFADWCAVDFLDEHGALRRLTARHAHEERSPCTGCLEAFTPERVRPSAITEVVRTGCPLLVTGLGVPGTRGLAPEAGGRESGGSFLVVPLAARHRTLGAMSFVRGPGREPFGEAERMLTEDLASRVGLAIDHARLLRESRAAEAESRRHAARLRILVDVDRLLAQAGLELPAVLDVIAHKVSEVIGDGCVLQLIREEDSTLEPVTLHHPDPEARWLLASTVHARRQRSGEGLHGGVVLGGHSVLLPDIDAEAARASEGLAEYVPYLERYGAQSLLVVPLRAQGRVVGTLGVVRDVAGGSRPYTEEDRLLLKSLGERAALAIVGARLYGAATEAVRLRDDFLSVAGHELKTPLCALRLQIQMLARLTRGEAAAPDVAERVAKAERASERLAVLVDELLDVGRISSGRLLLEREELDLAQLTREVLGRMSEAFSRSGSEVRLIVDAVPAGRWDRMRLEQVLVNLLSNAVKYGRGQPVEVRVEEGGQKGVRLVVKDHGIGIAPEDRARIFERFERAVEDKRYQGLGLGLWITREIIDAHGGSIQVHGGPGEGSTFTVTLPRG</sequence>
<dbReference type="PRINTS" id="PR00344">
    <property type="entry name" value="BCTRLSENSOR"/>
</dbReference>
<keyword evidence="6" id="KW-0902">Two-component regulatory system</keyword>
<keyword evidence="9" id="KW-1185">Reference proteome</keyword>
<dbReference type="GO" id="GO:0000155">
    <property type="term" value="F:phosphorelay sensor kinase activity"/>
    <property type="evidence" value="ECO:0007669"/>
    <property type="project" value="InterPro"/>
</dbReference>
<gene>
    <name evidence="8" type="ORF">D187_004977</name>
</gene>
<dbReference type="InterPro" id="IPR003018">
    <property type="entry name" value="GAF"/>
</dbReference>
<accession>S9R4L6</accession>
<proteinExistence type="predicted"/>
<dbReference type="EC" id="2.7.13.3" evidence="2"/>
<name>S9R4L6_CYSF2</name>
<comment type="catalytic activity">
    <reaction evidence="1">
        <text>ATP + protein L-histidine = ADP + protein N-phospho-L-histidine.</text>
        <dbReference type="EC" id="2.7.13.3"/>
    </reaction>
</comment>
<dbReference type="CDD" id="cd00075">
    <property type="entry name" value="HATPase"/>
    <property type="match status" value="1"/>
</dbReference>
<dbReference type="InterPro" id="IPR036890">
    <property type="entry name" value="HATPase_C_sf"/>
</dbReference>
<evidence type="ECO:0000313" key="9">
    <source>
        <dbReference type="Proteomes" id="UP000011682"/>
    </source>
</evidence>
<dbReference type="Pfam" id="PF02518">
    <property type="entry name" value="HATPase_c"/>
    <property type="match status" value="1"/>
</dbReference>
<evidence type="ECO:0000256" key="2">
    <source>
        <dbReference type="ARBA" id="ARBA00012438"/>
    </source>
</evidence>
<dbReference type="InterPro" id="IPR003661">
    <property type="entry name" value="HisK_dim/P_dom"/>
</dbReference>
<dbReference type="InterPro" id="IPR004358">
    <property type="entry name" value="Sig_transdc_His_kin-like_C"/>
</dbReference>
<feature type="domain" description="Histidine kinase" evidence="7">
    <location>
        <begin position="438"/>
        <end position="654"/>
    </location>
</feature>
<protein>
    <recommendedName>
        <fullName evidence="2">histidine kinase</fullName>
        <ecNumber evidence="2">2.7.13.3</ecNumber>
    </recommendedName>
</protein>
<reference evidence="8" key="1">
    <citation type="submission" date="2013-05" db="EMBL/GenBank/DDBJ databases">
        <title>Genome assembly of Cystobacter fuscus DSM 2262.</title>
        <authorList>
            <person name="Sharma G."/>
            <person name="Khatri I."/>
            <person name="Kaur C."/>
            <person name="Mayilraj S."/>
            <person name="Subramanian S."/>
        </authorList>
    </citation>
    <scope>NUCLEOTIDE SEQUENCE [LARGE SCALE GENOMIC DNA]</scope>
    <source>
        <strain evidence="8">DSM 2262</strain>
    </source>
</reference>
<evidence type="ECO:0000256" key="5">
    <source>
        <dbReference type="ARBA" id="ARBA00022777"/>
    </source>
</evidence>
<dbReference type="SMART" id="SM00388">
    <property type="entry name" value="HisKA"/>
    <property type="match status" value="1"/>
</dbReference>
<dbReference type="InterPro" id="IPR050736">
    <property type="entry name" value="Sensor_HK_Regulatory"/>
</dbReference>
<dbReference type="OrthoDB" id="5377281at2"/>
<dbReference type="eggNOG" id="COG2205">
    <property type="taxonomic scope" value="Bacteria"/>
</dbReference>
<evidence type="ECO:0000256" key="6">
    <source>
        <dbReference type="ARBA" id="ARBA00023012"/>
    </source>
</evidence>
<evidence type="ECO:0000256" key="3">
    <source>
        <dbReference type="ARBA" id="ARBA00022553"/>
    </source>
</evidence>
<dbReference type="SUPFAM" id="SSF55874">
    <property type="entry name" value="ATPase domain of HSP90 chaperone/DNA topoisomerase II/histidine kinase"/>
    <property type="match status" value="1"/>
</dbReference>
<dbReference type="InterPro" id="IPR029016">
    <property type="entry name" value="GAF-like_dom_sf"/>
</dbReference>
<dbReference type="Gene3D" id="1.10.287.130">
    <property type="match status" value="1"/>
</dbReference>
<organism evidence="8 9">
    <name type="scientific">Cystobacter fuscus (strain ATCC 25194 / DSM 2262 / NBRC 100088 / M29)</name>
    <dbReference type="NCBI Taxonomy" id="1242864"/>
    <lineage>
        <taxon>Bacteria</taxon>
        <taxon>Pseudomonadati</taxon>
        <taxon>Myxococcota</taxon>
        <taxon>Myxococcia</taxon>
        <taxon>Myxococcales</taxon>
        <taxon>Cystobacterineae</taxon>
        <taxon>Archangiaceae</taxon>
        <taxon>Cystobacter</taxon>
    </lineage>
</organism>
<dbReference type="AlphaFoldDB" id="S9R4L6"/>
<evidence type="ECO:0000256" key="1">
    <source>
        <dbReference type="ARBA" id="ARBA00000085"/>
    </source>
</evidence>
<dbReference type="InterPro" id="IPR005467">
    <property type="entry name" value="His_kinase_dom"/>
</dbReference>
<evidence type="ECO:0000313" key="8">
    <source>
        <dbReference type="EMBL" id="EPX63848.1"/>
    </source>
</evidence>
<dbReference type="PROSITE" id="PS50109">
    <property type="entry name" value="HIS_KIN"/>
    <property type="match status" value="1"/>
</dbReference>
<dbReference type="InterPro" id="IPR003594">
    <property type="entry name" value="HATPase_dom"/>
</dbReference>
<dbReference type="PANTHER" id="PTHR43711">
    <property type="entry name" value="TWO-COMPONENT HISTIDINE KINASE"/>
    <property type="match status" value="1"/>
</dbReference>
<dbReference type="SMART" id="SM00065">
    <property type="entry name" value="GAF"/>
    <property type="match status" value="2"/>
</dbReference>
<dbReference type="Proteomes" id="UP000011682">
    <property type="component" value="Unassembled WGS sequence"/>
</dbReference>